<reference evidence="1 2" key="1">
    <citation type="submission" date="2020-03" db="EMBL/GenBank/DDBJ databases">
        <title>Sequencing the genomes of 1000 actinobacteria strains.</title>
        <authorList>
            <person name="Klenk H.-P."/>
        </authorList>
    </citation>
    <scope>NUCLEOTIDE SEQUENCE [LARGE SCALE GENOMIC DNA]</scope>
    <source>
        <strain evidence="1 2">DSM 45685</strain>
    </source>
</reference>
<gene>
    <name evidence="1" type="ORF">FHU38_002469</name>
</gene>
<name>A0A7X5UQ61_9PSEU</name>
<evidence type="ECO:0000313" key="2">
    <source>
        <dbReference type="Proteomes" id="UP000545493"/>
    </source>
</evidence>
<organism evidence="1 2">
    <name type="scientific">Saccharomonospora amisosensis</name>
    <dbReference type="NCBI Taxonomy" id="1128677"/>
    <lineage>
        <taxon>Bacteria</taxon>
        <taxon>Bacillati</taxon>
        <taxon>Actinomycetota</taxon>
        <taxon>Actinomycetes</taxon>
        <taxon>Pseudonocardiales</taxon>
        <taxon>Pseudonocardiaceae</taxon>
        <taxon>Saccharomonospora</taxon>
    </lineage>
</organism>
<keyword evidence="2" id="KW-1185">Reference proteome</keyword>
<evidence type="ECO:0000313" key="1">
    <source>
        <dbReference type="EMBL" id="NIJ12125.1"/>
    </source>
</evidence>
<protein>
    <submittedName>
        <fullName evidence="1">Uncharacterized protein</fullName>
    </submittedName>
</protein>
<dbReference type="AlphaFoldDB" id="A0A7X5UQ61"/>
<accession>A0A7X5UQ61</accession>
<proteinExistence type="predicted"/>
<dbReference type="Proteomes" id="UP000545493">
    <property type="component" value="Unassembled WGS sequence"/>
</dbReference>
<sequence>MTKAVIAFTVEDGRITRIAVDTDPDRLHTLDVILLPSTRKSRDEQ</sequence>
<comment type="caution">
    <text evidence="1">The sequence shown here is derived from an EMBL/GenBank/DDBJ whole genome shotgun (WGS) entry which is preliminary data.</text>
</comment>
<dbReference type="EMBL" id="JAAOYM010000001">
    <property type="protein sequence ID" value="NIJ12125.1"/>
    <property type="molecule type" value="Genomic_DNA"/>
</dbReference>